<dbReference type="EMBL" id="CM056743">
    <property type="protein sequence ID" value="KAJ8669057.1"/>
    <property type="molecule type" value="Genomic_DNA"/>
</dbReference>
<name>A0ACC2NFN1_9HYME</name>
<organism evidence="1 2">
    <name type="scientific">Eretmocerus hayati</name>
    <dbReference type="NCBI Taxonomy" id="131215"/>
    <lineage>
        <taxon>Eukaryota</taxon>
        <taxon>Metazoa</taxon>
        <taxon>Ecdysozoa</taxon>
        <taxon>Arthropoda</taxon>
        <taxon>Hexapoda</taxon>
        <taxon>Insecta</taxon>
        <taxon>Pterygota</taxon>
        <taxon>Neoptera</taxon>
        <taxon>Endopterygota</taxon>
        <taxon>Hymenoptera</taxon>
        <taxon>Apocrita</taxon>
        <taxon>Proctotrupomorpha</taxon>
        <taxon>Chalcidoidea</taxon>
        <taxon>Aphelinidae</taxon>
        <taxon>Aphelininae</taxon>
        <taxon>Eretmocerus</taxon>
    </lineage>
</organism>
<gene>
    <name evidence="1" type="ORF">QAD02_000316</name>
</gene>
<proteinExistence type="predicted"/>
<comment type="caution">
    <text evidence="1">The sequence shown here is derived from an EMBL/GenBank/DDBJ whole genome shotgun (WGS) entry which is preliminary data.</text>
</comment>
<evidence type="ECO:0000313" key="2">
    <source>
        <dbReference type="Proteomes" id="UP001239111"/>
    </source>
</evidence>
<protein>
    <submittedName>
        <fullName evidence="1">Uncharacterized protein</fullName>
    </submittedName>
</protein>
<sequence length="257" mass="30375">MAVGIQPYYTLLQEFIGITSISSETLEKLKEDYRDKIDSTRTLDNICDMKSLIKILDRRDVIRYDNIDELKKIEQNYIKDESVKELISSYENWLEENIHNISNLYTHALVPRVDDIYSAENQNESRIPLHGALSEINVGFTTTATININQTTNSFEDRQRELQELVLKEISKRVGRHWKDISRKLDLQESVLEEIEKKHSDEVMGFQKMFNQAVQIYFEDNPRNWKLQLLQALELARRRDLKEKAQEIILRYDALHN</sequence>
<keyword evidence="2" id="KW-1185">Reference proteome</keyword>
<accession>A0ACC2NFN1</accession>
<reference evidence="1" key="1">
    <citation type="submission" date="2023-04" db="EMBL/GenBank/DDBJ databases">
        <title>A chromosome-level genome assembly of the parasitoid wasp Eretmocerus hayati.</title>
        <authorList>
            <person name="Zhong Y."/>
            <person name="Liu S."/>
            <person name="Liu Y."/>
        </authorList>
    </citation>
    <scope>NUCLEOTIDE SEQUENCE</scope>
    <source>
        <strain evidence="1">ZJU_SS_LIU_2023</strain>
    </source>
</reference>
<evidence type="ECO:0000313" key="1">
    <source>
        <dbReference type="EMBL" id="KAJ8669057.1"/>
    </source>
</evidence>
<dbReference type="Proteomes" id="UP001239111">
    <property type="component" value="Chromosome 3"/>
</dbReference>